<dbReference type="HOGENOM" id="CLU_083647_3_0_1"/>
<proteinExistence type="predicted"/>
<organism evidence="1">
    <name type="scientific">Ajellomyces dermatitidis (strain ATCC 18188 / CBS 674.68)</name>
    <name type="common">Blastomyces dermatitidis</name>
    <dbReference type="NCBI Taxonomy" id="653446"/>
    <lineage>
        <taxon>Eukaryota</taxon>
        <taxon>Fungi</taxon>
        <taxon>Dikarya</taxon>
        <taxon>Ascomycota</taxon>
        <taxon>Pezizomycotina</taxon>
        <taxon>Eurotiomycetes</taxon>
        <taxon>Eurotiomycetidae</taxon>
        <taxon>Onygenales</taxon>
        <taxon>Ajellomycetaceae</taxon>
        <taxon>Blastomyces</taxon>
    </lineage>
</organism>
<protein>
    <submittedName>
        <fullName evidence="1">Uncharacterized protein</fullName>
    </submittedName>
</protein>
<reference evidence="1" key="1">
    <citation type="submission" date="2010-03" db="EMBL/GenBank/DDBJ databases">
        <title>Annotation of Blastomyces dermatitidis strain ATCC 18188.</title>
        <authorList>
            <consortium name="The Broad Institute Genome Sequencing Platform"/>
            <consortium name="Broad Institute Genome Sequencing Center for Infectious Disease."/>
            <person name="Cuomo C."/>
            <person name="Klein B."/>
            <person name="Sullivan T."/>
            <person name="Heitman J."/>
            <person name="Young S."/>
            <person name="Zeng Q."/>
            <person name="Gargeya S."/>
            <person name="Alvarado L."/>
            <person name="Berlin A.M."/>
            <person name="Chapman S.B."/>
            <person name="Chen Z."/>
            <person name="Freedman E."/>
            <person name="Gellesch M."/>
            <person name="Goldberg J."/>
            <person name="Griggs A."/>
            <person name="Gujja S."/>
            <person name="Heilman E."/>
            <person name="Heiman D."/>
            <person name="Howarth C."/>
            <person name="Mehta T."/>
            <person name="Neiman D."/>
            <person name="Pearson M."/>
            <person name="Roberts A."/>
            <person name="Saif S."/>
            <person name="Shea T."/>
            <person name="Shenoy N."/>
            <person name="Sisk P."/>
            <person name="Stolte C."/>
            <person name="Sykes S."/>
            <person name="White J."/>
            <person name="Yandava C."/>
            <person name="Haas B."/>
            <person name="Nusbaum C."/>
            <person name="Birren B."/>
        </authorList>
    </citation>
    <scope>NUCLEOTIDE SEQUENCE [LARGE SCALE GENOMIC DNA]</scope>
    <source>
        <strain evidence="1">ATCC 18188</strain>
    </source>
</reference>
<name>F2TI19_AJEDA</name>
<gene>
    <name evidence="1" type="ORF">BDDG_05813</name>
</gene>
<dbReference type="AlphaFoldDB" id="F2TI19"/>
<accession>F2TI19</accession>
<dbReference type="EMBL" id="GG749440">
    <property type="protein sequence ID" value="EGE82869.2"/>
    <property type="molecule type" value="Genomic_DNA"/>
</dbReference>
<evidence type="ECO:0000313" key="1">
    <source>
        <dbReference type="EMBL" id="EGE82869.2"/>
    </source>
</evidence>
<sequence length="126" mass="13774">MWSFREEPGESLVPGTVALRSLICSSPPAARSSPAQDAAELSLQSPAVPSSSPCEEALMQPLAGTATCLHCIKQLKKKEILYICFFSHFCCFCCVCNNNFCLSTKISVLKTSMMKNEFDESVIVNE</sequence>
<dbReference type="Proteomes" id="UP000007802">
    <property type="component" value="Unassembled WGS sequence"/>
</dbReference>